<evidence type="ECO:0000256" key="6">
    <source>
        <dbReference type="ARBA" id="ARBA00023326"/>
    </source>
</evidence>
<sequence length="559" mass="62531">MIRFYANQAGYLPKGRKIAVLAQENRADEMEKMKDKKVSLWNEKGEQTAVKQAVYAGVDESAEDKVWHIDFSDLTEEGTVTFQDGEGAVLGSCIIGRKAYHTLNQTLCKALYFQRCGMALEETFAGKFRRCTCHTGTAVRLEDYLERKENAKQYEVTGGWHDAGDYGRYTTAAATALAHMIYAQQLFPESFTENLNIPESNDAMPDVLSECLYELRWLLKMQMEDGSVCHKLTSMRHANFVMPCEDKRQMILFPASTMAVADFAAIMALASRVYRTWEPAFAAEAEDAAVRAWDWLMQHPQFIGFENPAGCNTGGYEDTSDLDERLWAAAELYVTTGNAAYLDKLEDYLKTNENPTDMGWVDVSGLAGLSCLFGAKKKEAKETQRFQVCQQKFRQAFLNEADKICDIADVSGYFVALTKEEYGWGSNMVVLNRAMILAVAHLLTGEARYQKMAQAQMDYILGVNATGYSYVTAVGTKSCQNPHNRVTVSDGIDETIPGFVVGGPNSAPVDEKAEWLITPDTPPMKCFLDVWECYSLNEITIYWNSPAIFVAAFLDADIV</sequence>
<accession>A0A844KKS7</accession>
<dbReference type="InterPro" id="IPR001701">
    <property type="entry name" value="Glyco_hydro_9"/>
</dbReference>
<dbReference type="Gene3D" id="1.50.10.10">
    <property type="match status" value="1"/>
</dbReference>
<reference evidence="11 12" key="1">
    <citation type="journal article" date="2019" name="Nat. Med.">
        <title>A library of human gut bacterial isolates paired with longitudinal multiomics data enables mechanistic microbiome research.</title>
        <authorList>
            <person name="Poyet M."/>
            <person name="Groussin M."/>
            <person name="Gibbons S.M."/>
            <person name="Avila-Pacheco J."/>
            <person name="Jiang X."/>
            <person name="Kearney S.M."/>
            <person name="Perrotta A.R."/>
            <person name="Berdy B."/>
            <person name="Zhao S."/>
            <person name="Lieberman T.D."/>
            <person name="Swanson P.K."/>
            <person name="Smith M."/>
            <person name="Roesemann S."/>
            <person name="Alexander J.E."/>
            <person name="Rich S.A."/>
            <person name="Livny J."/>
            <person name="Vlamakis H."/>
            <person name="Clish C."/>
            <person name="Bullock K."/>
            <person name="Deik A."/>
            <person name="Scott J."/>
            <person name="Pierce K.A."/>
            <person name="Xavier R.J."/>
            <person name="Alm E.J."/>
        </authorList>
    </citation>
    <scope>NUCLEOTIDE SEQUENCE [LARGE SCALE GENOMIC DNA]</scope>
    <source>
        <strain evidence="11 12">BIOML-A1</strain>
    </source>
</reference>
<feature type="domain" description="Cellulase Ig-like" evidence="10">
    <location>
        <begin position="7"/>
        <end position="81"/>
    </location>
</feature>
<dbReference type="InterPro" id="IPR012341">
    <property type="entry name" value="6hp_glycosidase-like_sf"/>
</dbReference>
<feature type="active site" evidence="7">
    <location>
        <position position="529"/>
    </location>
</feature>
<dbReference type="Pfam" id="PF02927">
    <property type="entry name" value="CelD_N"/>
    <property type="match status" value="1"/>
</dbReference>
<dbReference type="InterPro" id="IPR014756">
    <property type="entry name" value="Ig_E-set"/>
</dbReference>
<dbReference type="InterPro" id="IPR013783">
    <property type="entry name" value="Ig-like_fold"/>
</dbReference>
<dbReference type="SUPFAM" id="SSF48208">
    <property type="entry name" value="Six-hairpin glycosidases"/>
    <property type="match status" value="1"/>
</dbReference>
<dbReference type="RefSeq" id="WP_155175648.1">
    <property type="nucleotide sequence ID" value="NZ_WNAK01000003.1"/>
</dbReference>
<keyword evidence="2 7" id="KW-0378">Hydrolase</keyword>
<dbReference type="GO" id="GO:0030245">
    <property type="term" value="P:cellulose catabolic process"/>
    <property type="evidence" value="ECO:0007669"/>
    <property type="project" value="UniProtKB-KW"/>
</dbReference>
<dbReference type="EC" id="3.2.1.4" evidence="8"/>
<dbReference type="PANTHER" id="PTHR22298">
    <property type="entry name" value="ENDO-1,4-BETA-GLUCANASE"/>
    <property type="match status" value="1"/>
</dbReference>
<evidence type="ECO:0000256" key="8">
    <source>
        <dbReference type="RuleBase" id="RU361166"/>
    </source>
</evidence>
<evidence type="ECO:0000256" key="4">
    <source>
        <dbReference type="ARBA" id="ARBA00023277"/>
    </source>
</evidence>
<feature type="domain" description="Glycoside hydrolase family 9" evidence="9">
    <location>
        <begin position="100"/>
        <end position="550"/>
    </location>
</feature>
<comment type="caution">
    <text evidence="11">The sequence shown here is derived from an EMBL/GenBank/DDBJ whole genome shotgun (WGS) entry which is preliminary data.</text>
</comment>
<dbReference type="CDD" id="cd02850">
    <property type="entry name" value="E_set_Cellulase_N"/>
    <property type="match status" value="1"/>
</dbReference>
<dbReference type="SUPFAM" id="SSF81296">
    <property type="entry name" value="E set domains"/>
    <property type="match status" value="1"/>
</dbReference>
<evidence type="ECO:0000256" key="7">
    <source>
        <dbReference type="PROSITE-ProRule" id="PRU10060"/>
    </source>
</evidence>
<gene>
    <name evidence="11" type="ORF">GMD30_04200</name>
</gene>
<organism evidence="11 12">
    <name type="scientific">Roseburia faecis</name>
    <dbReference type="NCBI Taxonomy" id="301302"/>
    <lineage>
        <taxon>Bacteria</taxon>
        <taxon>Bacillati</taxon>
        <taxon>Bacillota</taxon>
        <taxon>Clostridia</taxon>
        <taxon>Lachnospirales</taxon>
        <taxon>Lachnospiraceae</taxon>
        <taxon>Roseburia</taxon>
    </lineage>
</organism>
<dbReference type="GO" id="GO:0008810">
    <property type="term" value="F:cellulase activity"/>
    <property type="evidence" value="ECO:0007669"/>
    <property type="project" value="UniProtKB-EC"/>
</dbReference>
<dbReference type="PROSITE" id="PS00698">
    <property type="entry name" value="GH9_3"/>
    <property type="match status" value="1"/>
</dbReference>
<dbReference type="InterPro" id="IPR008928">
    <property type="entry name" value="6-hairpin_glycosidase_sf"/>
</dbReference>
<name>A0A844KKS7_9FIRM</name>
<dbReference type="AlphaFoldDB" id="A0A844KKS7"/>
<keyword evidence="4 7" id="KW-0119">Carbohydrate metabolism</keyword>
<evidence type="ECO:0000256" key="1">
    <source>
        <dbReference type="ARBA" id="ARBA00007072"/>
    </source>
</evidence>
<dbReference type="InterPro" id="IPR004197">
    <property type="entry name" value="Cellulase_Ig-like"/>
</dbReference>
<proteinExistence type="inferred from homology"/>
<dbReference type="Proteomes" id="UP000446657">
    <property type="component" value="Unassembled WGS sequence"/>
</dbReference>
<feature type="active site" evidence="7">
    <location>
        <position position="538"/>
    </location>
</feature>
<dbReference type="Pfam" id="PF00759">
    <property type="entry name" value="Glyco_hydro_9"/>
    <property type="match status" value="1"/>
</dbReference>
<evidence type="ECO:0000259" key="9">
    <source>
        <dbReference type="Pfam" id="PF00759"/>
    </source>
</evidence>
<evidence type="ECO:0000256" key="3">
    <source>
        <dbReference type="ARBA" id="ARBA00023001"/>
    </source>
</evidence>
<evidence type="ECO:0000313" key="11">
    <source>
        <dbReference type="EMBL" id="MTR80926.1"/>
    </source>
</evidence>
<dbReference type="EMBL" id="WNAL01000006">
    <property type="protein sequence ID" value="MTR80926.1"/>
    <property type="molecule type" value="Genomic_DNA"/>
</dbReference>
<evidence type="ECO:0000256" key="5">
    <source>
        <dbReference type="ARBA" id="ARBA00023295"/>
    </source>
</evidence>
<keyword evidence="6 7" id="KW-0624">Polysaccharide degradation</keyword>
<evidence type="ECO:0000313" key="12">
    <source>
        <dbReference type="Proteomes" id="UP000446657"/>
    </source>
</evidence>
<protein>
    <recommendedName>
        <fullName evidence="8">Endoglucanase</fullName>
        <ecNumber evidence="8">3.2.1.4</ecNumber>
    </recommendedName>
</protein>
<dbReference type="InterPro" id="IPR033126">
    <property type="entry name" value="Glyco_hydro_9_Asp/Glu_AS"/>
</dbReference>
<keyword evidence="3 8" id="KW-0136">Cellulose degradation</keyword>
<evidence type="ECO:0000256" key="2">
    <source>
        <dbReference type="ARBA" id="ARBA00022801"/>
    </source>
</evidence>
<comment type="catalytic activity">
    <reaction evidence="8">
        <text>Endohydrolysis of (1-&gt;4)-beta-D-glucosidic linkages in cellulose, lichenin and cereal beta-D-glucans.</text>
        <dbReference type="EC" id="3.2.1.4"/>
    </reaction>
</comment>
<dbReference type="Gene3D" id="2.60.40.10">
    <property type="entry name" value="Immunoglobulins"/>
    <property type="match status" value="1"/>
</dbReference>
<keyword evidence="5 7" id="KW-0326">Glycosidase</keyword>
<comment type="similarity">
    <text evidence="1 7 8">Belongs to the glycosyl hydrolase 9 (cellulase E) family.</text>
</comment>
<evidence type="ECO:0000259" key="10">
    <source>
        <dbReference type="Pfam" id="PF02927"/>
    </source>
</evidence>